<dbReference type="Pfam" id="PF08542">
    <property type="entry name" value="Rep_fac_C"/>
    <property type="match status" value="1"/>
</dbReference>
<evidence type="ECO:0000313" key="8">
    <source>
        <dbReference type="EMBL" id="MDN7023565.1"/>
    </source>
</evidence>
<dbReference type="Gene3D" id="3.40.50.300">
    <property type="entry name" value="P-loop containing nucleotide triphosphate hydrolases"/>
    <property type="match status" value="1"/>
</dbReference>
<dbReference type="InterPro" id="IPR027417">
    <property type="entry name" value="P-loop_NTPase"/>
</dbReference>
<evidence type="ECO:0000256" key="3">
    <source>
        <dbReference type="ARBA" id="ARBA00022705"/>
    </source>
</evidence>
<keyword evidence="3" id="KW-0235">DNA replication</keyword>
<dbReference type="Gene3D" id="1.20.272.10">
    <property type="match status" value="1"/>
</dbReference>
<gene>
    <name evidence="8" type="ORF">FGU65_01395</name>
</gene>
<proteinExistence type="inferred from homology"/>
<keyword evidence="5" id="KW-0067">ATP-binding</keyword>
<sequence length="338" mass="37814">MLWIEKYRPKDCSDIVGQEQVIRHLVSFARSGSVPHLLLCGPHGTGKSASVECFANVLYGEDWRENTSIFNAAELFSMGKTYLEADERFAHIFRKDQSLITNIKQIIRWYVSMRPLNAEFKLMVFEDAQALTFEAQQALRRIMERYSTTCRFVFVTTNPSAIIPAIASRCLPLSYLPIETDIIRSCLEKILAQEGAGDRVQPDDRDLIAHAAQGDLRKAILYLQVAAESGREIDLAEISGSEIETVTGSAFAALRKGDYDTARRIAESMMIDYGLSGREVVRELRAAAKREYNHPGIAIELARADHRLGHAANEFVQIDALLADIIRRGFGEESSAAL</sequence>
<evidence type="ECO:0000256" key="4">
    <source>
        <dbReference type="ARBA" id="ARBA00022741"/>
    </source>
</evidence>
<dbReference type="RefSeq" id="WP_301662607.1">
    <property type="nucleotide sequence ID" value="NZ_VCYH01000001.1"/>
</dbReference>
<dbReference type="InterPro" id="IPR008921">
    <property type="entry name" value="DNA_pol3_clamp-load_cplx_C"/>
</dbReference>
<organism evidence="8 9">
    <name type="scientific">Methanoculleus frigidifontis</name>
    <dbReference type="NCBI Taxonomy" id="2584085"/>
    <lineage>
        <taxon>Archaea</taxon>
        <taxon>Methanobacteriati</taxon>
        <taxon>Methanobacteriota</taxon>
        <taxon>Stenosarchaea group</taxon>
        <taxon>Methanomicrobia</taxon>
        <taxon>Methanomicrobiales</taxon>
        <taxon>Methanomicrobiaceae</taxon>
        <taxon>Methanoculleus</taxon>
    </lineage>
</organism>
<dbReference type="NCBIfam" id="NF009067">
    <property type="entry name" value="PRK12402.1"/>
    <property type="match status" value="1"/>
</dbReference>
<dbReference type="EMBL" id="VCYH01000001">
    <property type="protein sequence ID" value="MDN7023565.1"/>
    <property type="molecule type" value="Genomic_DNA"/>
</dbReference>
<protein>
    <recommendedName>
        <fullName evidence="2">Replication factor C small subunit</fullName>
    </recommendedName>
    <alternativeName>
        <fullName evidence="6">Clamp loader small subunit</fullName>
    </alternativeName>
</protein>
<dbReference type="PANTHER" id="PTHR11669:SF20">
    <property type="entry name" value="REPLICATION FACTOR C SUBUNIT 4"/>
    <property type="match status" value="1"/>
</dbReference>
<dbReference type="PANTHER" id="PTHR11669">
    <property type="entry name" value="REPLICATION FACTOR C / DNA POLYMERASE III GAMMA-TAU SUBUNIT"/>
    <property type="match status" value="1"/>
</dbReference>
<evidence type="ECO:0000256" key="6">
    <source>
        <dbReference type="ARBA" id="ARBA00031749"/>
    </source>
</evidence>
<evidence type="ECO:0000259" key="7">
    <source>
        <dbReference type="Pfam" id="PF08542"/>
    </source>
</evidence>
<dbReference type="Proteomes" id="UP001168338">
    <property type="component" value="Unassembled WGS sequence"/>
</dbReference>
<dbReference type="InterPro" id="IPR050238">
    <property type="entry name" value="DNA_Rep/Repair_Clamp_Loader"/>
</dbReference>
<evidence type="ECO:0000256" key="2">
    <source>
        <dbReference type="ARBA" id="ARBA00014164"/>
    </source>
</evidence>
<dbReference type="Gene3D" id="1.10.8.60">
    <property type="match status" value="1"/>
</dbReference>
<reference evidence="8" key="1">
    <citation type="submission" date="2019-05" db="EMBL/GenBank/DDBJ databases">
        <title>Methanoculleus sp. FWC-SCC1, a methanogenic archaeon isolated from deep marine cold seep.</title>
        <authorList>
            <person name="Chen Y.-W."/>
            <person name="Chen S.-C."/>
            <person name="Teng N.-H."/>
            <person name="Lai M.-C."/>
        </authorList>
    </citation>
    <scope>NUCLEOTIDE SEQUENCE</scope>
    <source>
        <strain evidence="8">FWC-SCC1</strain>
    </source>
</reference>
<evidence type="ECO:0000313" key="9">
    <source>
        <dbReference type="Proteomes" id="UP001168338"/>
    </source>
</evidence>
<dbReference type="SUPFAM" id="SSF48019">
    <property type="entry name" value="post-AAA+ oligomerization domain-like"/>
    <property type="match status" value="1"/>
</dbReference>
<dbReference type="CDD" id="cd00009">
    <property type="entry name" value="AAA"/>
    <property type="match status" value="1"/>
</dbReference>
<comment type="similarity">
    <text evidence="1">Belongs to the activator 1 small subunits family. RfcS subfamily.</text>
</comment>
<accession>A0ABT8M6K1</accession>
<feature type="domain" description="Replication factor C C-terminal" evidence="7">
    <location>
        <begin position="251"/>
        <end position="323"/>
    </location>
</feature>
<evidence type="ECO:0000256" key="5">
    <source>
        <dbReference type="ARBA" id="ARBA00022840"/>
    </source>
</evidence>
<keyword evidence="4" id="KW-0547">Nucleotide-binding</keyword>
<name>A0ABT8M6K1_9EURY</name>
<dbReference type="SUPFAM" id="SSF52540">
    <property type="entry name" value="P-loop containing nucleoside triphosphate hydrolases"/>
    <property type="match status" value="1"/>
</dbReference>
<keyword evidence="9" id="KW-1185">Reference proteome</keyword>
<dbReference type="InterPro" id="IPR013748">
    <property type="entry name" value="Rep_factorC_C"/>
</dbReference>
<comment type="caution">
    <text evidence="8">The sequence shown here is derived from an EMBL/GenBank/DDBJ whole genome shotgun (WGS) entry which is preliminary data.</text>
</comment>
<evidence type="ECO:0000256" key="1">
    <source>
        <dbReference type="ARBA" id="ARBA00009668"/>
    </source>
</evidence>
<dbReference type="Pfam" id="PF13177">
    <property type="entry name" value="DNA_pol3_delta2"/>
    <property type="match status" value="1"/>
</dbReference>